<keyword evidence="3" id="KW-0274">FAD</keyword>
<dbReference type="InterPro" id="IPR005101">
    <property type="entry name" value="Cryptochr/Photolyase_FAD-bd"/>
</dbReference>
<dbReference type="InterPro" id="IPR006050">
    <property type="entry name" value="DNA_photolyase_N"/>
</dbReference>
<dbReference type="Pfam" id="PF00875">
    <property type="entry name" value="DNA_photolyase"/>
    <property type="match status" value="1"/>
</dbReference>
<evidence type="ECO:0000256" key="2">
    <source>
        <dbReference type="ARBA" id="ARBA00022630"/>
    </source>
</evidence>
<dbReference type="InterPro" id="IPR036134">
    <property type="entry name" value="Crypto/Photolyase_FAD-like_sf"/>
</dbReference>
<dbReference type="SUPFAM" id="SSF48173">
    <property type="entry name" value="Cryptochrome/photolyase FAD-binding domain"/>
    <property type="match status" value="1"/>
</dbReference>
<organism evidence="6">
    <name type="scientific">viral metagenome</name>
    <dbReference type="NCBI Taxonomy" id="1070528"/>
    <lineage>
        <taxon>unclassified sequences</taxon>
        <taxon>metagenomes</taxon>
        <taxon>organismal metagenomes</taxon>
    </lineage>
</organism>
<dbReference type="Pfam" id="PF03441">
    <property type="entry name" value="FAD_binding_7"/>
    <property type="match status" value="1"/>
</dbReference>
<keyword evidence="4" id="KW-0157">Chromophore</keyword>
<evidence type="ECO:0000256" key="4">
    <source>
        <dbReference type="ARBA" id="ARBA00022991"/>
    </source>
</evidence>
<dbReference type="GO" id="GO:0003904">
    <property type="term" value="F:deoxyribodipyrimidine photo-lyase activity"/>
    <property type="evidence" value="ECO:0007669"/>
    <property type="project" value="TreeGrafter"/>
</dbReference>
<name>A0A6C0ATB4_9ZZZZ</name>
<dbReference type="Gene3D" id="1.10.579.10">
    <property type="entry name" value="DNA Cyclobutane Dipyrimidine Photolyase, subunit A, domain 3"/>
    <property type="match status" value="1"/>
</dbReference>
<dbReference type="PROSITE" id="PS51645">
    <property type="entry name" value="PHR_CRY_ALPHA_BETA"/>
    <property type="match status" value="1"/>
</dbReference>
<dbReference type="GO" id="GO:0006950">
    <property type="term" value="P:response to stress"/>
    <property type="evidence" value="ECO:0007669"/>
    <property type="project" value="UniProtKB-ARBA"/>
</dbReference>
<evidence type="ECO:0000256" key="1">
    <source>
        <dbReference type="ARBA" id="ARBA00001974"/>
    </source>
</evidence>
<dbReference type="PANTHER" id="PTHR11455">
    <property type="entry name" value="CRYPTOCHROME"/>
    <property type="match status" value="1"/>
</dbReference>
<keyword evidence="2" id="KW-0285">Flavoprotein</keyword>
<dbReference type="SUPFAM" id="SSF52425">
    <property type="entry name" value="Cryptochrome/photolyase, N-terminal domain"/>
    <property type="match status" value="1"/>
</dbReference>
<sequence length="468" mass="54874">MGKDYEKGLFIFRRDFRIHDNVSLLKLAEECKEIYCSFFFTPEQVDSSNKYKSNNAVQFMIESLTDLDEQLKKKGTELYCFYGNQYDIIPKLIEKEGIEKVMFNTDYSPYAKKRDQKIKRWCSANDIECESLNDYYLHEPGSILVQSSGQAYKKYTPFYKDAIQRRVMPSVGTPYATVFKKMKGGYSDSIKLNDALSRFTTVNDDILVRGGRTLGIQRLRQAVTQQKDYLDTRDYFPKKTSHLSAYIKFGCVSIREVYFSFASEYNKNHGLISELYWREFFAHVLNCYPQVVGNSYQEKYQDLDWVNNKTHIKKWKEGKTGFPLVDAAMREMNTTGYMHNRGRMTAASVLIKTLRVDWRVGEKYFATQLTDYDIASNNGNWQGISGTGVDMKPYFRDMNPFIQSEKFDKDCEYIKEWVPELKDVPAKDIHNWYDAHKNYGKDVTRYPAPIVDYKTAKEEMIQMYKKAK</sequence>
<dbReference type="Gene3D" id="1.25.40.80">
    <property type="match status" value="1"/>
</dbReference>
<accession>A0A6C0ATB4</accession>
<evidence type="ECO:0000259" key="5">
    <source>
        <dbReference type="PROSITE" id="PS51645"/>
    </source>
</evidence>
<dbReference type="InterPro" id="IPR018394">
    <property type="entry name" value="DNA_photolyase_1_CS_C"/>
</dbReference>
<dbReference type="Gene3D" id="3.40.50.620">
    <property type="entry name" value="HUPs"/>
    <property type="match status" value="1"/>
</dbReference>
<reference evidence="6" key="1">
    <citation type="journal article" date="2020" name="Nature">
        <title>Giant virus diversity and host interactions through global metagenomics.</title>
        <authorList>
            <person name="Schulz F."/>
            <person name="Roux S."/>
            <person name="Paez-Espino D."/>
            <person name="Jungbluth S."/>
            <person name="Walsh D.A."/>
            <person name="Denef V.J."/>
            <person name="McMahon K.D."/>
            <person name="Konstantinidis K.T."/>
            <person name="Eloe-Fadrosh E.A."/>
            <person name="Kyrpides N.C."/>
            <person name="Woyke T."/>
        </authorList>
    </citation>
    <scope>NUCLEOTIDE SEQUENCE</scope>
    <source>
        <strain evidence="6">GVMAG-S-ERX555943-30</strain>
    </source>
</reference>
<protein>
    <recommendedName>
        <fullName evidence="5">Photolyase/cryptochrome alpha/beta domain-containing protein</fullName>
    </recommendedName>
</protein>
<dbReference type="InterPro" id="IPR036155">
    <property type="entry name" value="Crypto/Photolyase_N_sf"/>
</dbReference>
<dbReference type="EMBL" id="MN738749">
    <property type="protein sequence ID" value="QHS83167.1"/>
    <property type="molecule type" value="Genomic_DNA"/>
</dbReference>
<dbReference type="GO" id="GO:0006139">
    <property type="term" value="P:nucleobase-containing compound metabolic process"/>
    <property type="evidence" value="ECO:0007669"/>
    <property type="project" value="UniProtKB-ARBA"/>
</dbReference>
<dbReference type="GO" id="GO:0003677">
    <property type="term" value="F:DNA binding"/>
    <property type="evidence" value="ECO:0007669"/>
    <property type="project" value="TreeGrafter"/>
</dbReference>
<dbReference type="GO" id="GO:0071949">
    <property type="term" value="F:FAD binding"/>
    <property type="evidence" value="ECO:0007669"/>
    <property type="project" value="TreeGrafter"/>
</dbReference>
<dbReference type="PRINTS" id="PR00147">
    <property type="entry name" value="DNAPHOTLYASE"/>
</dbReference>
<feature type="domain" description="Photolyase/cryptochrome alpha/beta" evidence="5">
    <location>
        <begin position="6"/>
        <end position="137"/>
    </location>
</feature>
<evidence type="ECO:0000313" key="6">
    <source>
        <dbReference type="EMBL" id="QHS83167.1"/>
    </source>
</evidence>
<dbReference type="PANTHER" id="PTHR11455:SF9">
    <property type="entry name" value="CRYPTOCHROME CIRCADIAN CLOCK 5 ISOFORM X1"/>
    <property type="match status" value="1"/>
</dbReference>
<proteinExistence type="predicted"/>
<dbReference type="InterPro" id="IPR002081">
    <property type="entry name" value="Cryptochrome/DNA_photolyase_1"/>
</dbReference>
<evidence type="ECO:0000256" key="3">
    <source>
        <dbReference type="ARBA" id="ARBA00022827"/>
    </source>
</evidence>
<dbReference type="PROSITE" id="PS00394">
    <property type="entry name" value="DNA_PHOTOLYASES_1_1"/>
    <property type="match status" value="1"/>
</dbReference>
<comment type="cofactor">
    <cofactor evidence="1">
        <name>FAD</name>
        <dbReference type="ChEBI" id="CHEBI:57692"/>
    </cofactor>
</comment>
<dbReference type="InterPro" id="IPR014729">
    <property type="entry name" value="Rossmann-like_a/b/a_fold"/>
</dbReference>
<dbReference type="AlphaFoldDB" id="A0A6C0ATB4"/>